<protein>
    <submittedName>
        <fullName evidence="1">Uncharacterized protein</fullName>
    </submittedName>
</protein>
<evidence type="ECO:0000313" key="2">
    <source>
        <dbReference type="Proteomes" id="UP001168098"/>
    </source>
</evidence>
<keyword evidence="2" id="KW-1185">Reference proteome</keyword>
<accession>A0AA39DFL2</accession>
<proteinExistence type="predicted"/>
<dbReference type="EMBL" id="JARBHA010000014">
    <property type="protein sequence ID" value="KAJ9683093.1"/>
    <property type="molecule type" value="Genomic_DNA"/>
</dbReference>
<name>A0AA39DFL2_VITRO</name>
<evidence type="ECO:0000313" key="1">
    <source>
        <dbReference type="EMBL" id="KAJ9683093.1"/>
    </source>
</evidence>
<organism evidence="1 2">
    <name type="scientific">Vitis rotundifolia</name>
    <name type="common">Muscadine grape</name>
    <dbReference type="NCBI Taxonomy" id="103349"/>
    <lineage>
        <taxon>Eukaryota</taxon>
        <taxon>Viridiplantae</taxon>
        <taxon>Streptophyta</taxon>
        <taxon>Embryophyta</taxon>
        <taxon>Tracheophyta</taxon>
        <taxon>Spermatophyta</taxon>
        <taxon>Magnoliopsida</taxon>
        <taxon>eudicotyledons</taxon>
        <taxon>Gunneridae</taxon>
        <taxon>Pentapetalae</taxon>
        <taxon>rosids</taxon>
        <taxon>Vitales</taxon>
        <taxon>Vitaceae</taxon>
        <taxon>Viteae</taxon>
        <taxon>Vitis</taxon>
    </lineage>
</organism>
<gene>
    <name evidence="1" type="ORF">PVL29_018898</name>
</gene>
<reference evidence="1 2" key="1">
    <citation type="journal article" date="2023" name="BMC Biotechnol.">
        <title>Vitis rotundifolia cv Carlos genome sequencing.</title>
        <authorList>
            <person name="Huff M."/>
            <person name="Hulse-Kemp A."/>
            <person name="Scheffler B."/>
            <person name="Youngblood R."/>
            <person name="Simpson S."/>
            <person name="Babiker E."/>
            <person name="Staton M."/>
        </authorList>
    </citation>
    <scope>NUCLEOTIDE SEQUENCE [LARGE SCALE GENOMIC DNA]</scope>
    <source>
        <tissue evidence="1">Leaf</tissue>
    </source>
</reference>
<comment type="caution">
    <text evidence="1">The sequence shown here is derived from an EMBL/GenBank/DDBJ whole genome shotgun (WGS) entry which is preliminary data.</text>
</comment>
<dbReference type="Proteomes" id="UP001168098">
    <property type="component" value="Unassembled WGS sequence"/>
</dbReference>
<dbReference type="AlphaFoldDB" id="A0AA39DFL2"/>
<sequence>MHSSTFSINWYTEETTLYGSTTVGRWNTKKVGSIHPPLIPWEIILMGCIIPRPCESDPNGTEPVNGGRQCMGSMGMKDGGEYSTGVKLNVVGMEMGLVGMKVWRMVR</sequence>